<dbReference type="Pfam" id="PF02548">
    <property type="entry name" value="Pantoate_transf"/>
    <property type="match status" value="1"/>
</dbReference>
<accession>A0A382NJ82</accession>
<gene>
    <name evidence="4" type="ORF">METZ01_LOCUS313402</name>
</gene>
<evidence type="ECO:0000313" key="4">
    <source>
        <dbReference type="EMBL" id="SVC60548.1"/>
    </source>
</evidence>
<dbReference type="EMBL" id="UINC01100465">
    <property type="protein sequence ID" value="SVC60548.1"/>
    <property type="molecule type" value="Genomic_DNA"/>
</dbReference>
<proteinExistence type="inferred from homology"/>
<dbReference type="PANTHER" id="PTHR20881">
    <property type="entry name" value="3-METHYL-2-OXOBUTANOATE HYDROXYMETHYLTRANSFERASE"/>
    <property type="match status" value="1"/>
</dbReference>
<evidence type="ECO:0000256" key="2">
    <source>
        <dbReference type="ARBA" id="ARBA00012618"/>
    </source>
</evidence>
<dbReference type="InterPro" id="IPR015813">
    <property type="entry name" value="Pyrv/PenolPyrv_kinase-like_dom"/>
</dbReference>
<reference evidence="4" key="1">
    <citation type="submission" date="2018-05" db="EMBL/GenBank/DDBJ databases">
        <authorList>
            <person name="Lanie J.A."/>
            <person name="Ng W.-L."/>
            <person name="Kazmierczak K.M."/>
            <person name="Andrzejewski T.M."/>
            <person name="Davidsen T.M."/>
            <person name="Wayne K.J."/>
            <person name="Tettelin H."/>
            <person name="Glass J.I."/>
            <person name="Rusch D."/>
            <person name="Podicherti R."/>
            <person name="Tsui H.-C.T."/>
            <person name="Winkler M.E."/>
        </authorList>
    </citation>
    <scope>NUCLEOTIDE SEQUENCE</scope>
</reference>
<protein>
    <recommendedName>
        <fullName evidence="2">3-methyl-2-oxobutanoate hydroxymethyltransferase</fullName>
        <ecNumber evidence="2">2.1.2.11</ecNumber>
    </recommendedName>
</protein>
<dbReference type="SUPFAM" id="SSF51621">
    <property type="entry name" value="Phosphoenolpyruvate/pyruvate domain"/>
    <property type="match status" value="1"/>
</dbReference>
<dbReference type="GO" id="GO:0015940">
    <property type="term" value="P:pantothenate biosynthetic process"/>
    <property type="evidence" value="ECO:0007669"/>
    <property type="project" value="InterPro"/>
</dbReference>
<evidence type="ECO:0000256" key="1">
    <source>
        <dbReference type="ARBA" id="ARBA00008676"/>
    </source>
</evidence>
<sequence>MQSKVKKQISALFVHNVEEAEAAEEAEIDMICTAHDIPQHGITTSFNELKRIREAAPSCFMQSGGGTEIPSSESEAIKLANKYISIGADCIYGGQYSCKWIKAMRAENIPINSHVGLIPGKATWIGGFRAIGKTADEAIGVLRHTLELQDAGVIGVEFEVVPPKVAAIVTKKVDIITLSMGSGSDCDGQYLFANDVLGYTKGHIPRHARIYRQFKKEYEKLQKERISAFKEFHSDTVNKKFNDPKITIGIEDREYEKFLELAEKI</sequence>
<dbReference type="PANTHER" id="PTHR20881:SF0">
    <property type="entry name" value="3-METHYL-2-OXOBUTANOATE HYDROXYMETHYLTRANSFERASE"/>
    <property type="match status" value="1"/>
</dbReference>
<dbReference type="InterPro" id="IPR040442">
    <property type="entry name" value="Pyrv_kinase-like_dom_sf"/>
</dbReference>
<dbReference type="InterPro" id="IPR003700">
    <property type="entry name" value="Pantoate_hydroxy_MeTrfase"/>
</dbReference>
<organism evidence="4">
    <name type="scientific">marine metagenome</name>
    <dbReference type="NCBI Taxonomy" id="408172"/>
    <lineage>
        <taxon>unclassified sequences</taxon>
        <taxon>metagenomes</taxon>
        <taxon>ecological metagenomes</taxon>
    </lineage>
</organism>
<keyword evidence="3" id="KW-0808">Transferase</keyword>
<dbReference type="Gene3D" id="3.20.20.60">
    <property type="entry name" value="Phosphoenolpyruvate-binding domains"/>
    <property type="match status" value="1"/>
</dbReference>
<evidence type="ECO:0000256" key="3">
    <source>
        <dbReference type="ARBA" id="ARBA00022679"/>
    </source>
</evidence>
<dbReference type="EC" id="2.1.2.11" evidence="2"/>
<name>A0A382NJ82_9ZZZZ</name>
<dbReference type="GO" id="GO:0000287">
    <property type="term" value="F:magnesium ion binding"/>
    <property type="evidence" value="ECO:0007669"/>
    <property type="project" value="TreeGrafter"/>
</dbReference>
<comment type="similarity">
    <text evidence="1">Belongs to the PanB family.</text>
</comment>
<dbReference type="GO" id="GO:0003864">
    <property type="term" value="F:3-methyl-2-oxobutanoate hydroxymethyltransferase activity"/>
    <property type="evidence" value="ECO:0007669"/>
    <property type="project" value="UniProtKB-EC"/>
</dbReference>
<dbReference type="AlphaFoldDB" id="A0A382NJ82"/>